<dbReference type="CDD" id="cd16922">
    <property type="entry name" value="HATPase_EvgS-ArcB-TorS-like"/>
    <property type="match status" value="1"/>
</dbReference>
<proteinExistence type="predicted"/>
<accession>A0AAW9QTD6</accession>
<evidence type="ECO:0000313" key="12">
    <source>
        <dbReference type="Proteomes" id="UP001328733"/>
    </source>
</evidence>
<sequence>MDDRSRTKAELIAELEVLRAEVETLRQSECDLRAAQRIAHVGSWRWDRLNHTTIWSEETYRIHGLDPASSPPRGEEIFRYIHPNDLSLYRELLDRARAGFPFEVDLRIVRPDGEIRYVEARGEPGIFNAAGELLYLFGTVLDVTERKRVEEKLRRSEFALREAQRVAHVGSWQWDSEIGQVVWSEEIYRIHGLEPSVSPPRGRDAPYVHPDDRSLHERITADSYAGRPYEVDLRIIRPDGEIRYVEARGAPGIFNERGELIGLFGTVLDVTDRKRTEAKLREADRRWRSLLERVQLMVVGLDSRGDVEYVNPFFGRVTGYRETDVLGKCWFENFIAPARRRDSKKHFQELLDGNSLYSHHEDRILTESGEERLIAWNDTVLKDTVGQSIGTISIGDDITERHELERLKNEFISMVSHELRTPLTSIQVALSLLDGRFVDPVSEDGRNMIRAAAFGVDRLVRLVNDILDLERLESGKLQLHEQPCSPVKLIETAIAQVKELAESAGIAFSISAIDCPVYADFDRLVQVLTNLLGNAIRFSPAGSTIDIVVERVIAPDALRFQVKDRGRGIPEDQLDRVFDRFAQVDTSDSREKSGTGLGLAICRGIIQQHRGQIWAESILGQGSTFYFTLPLAREMGR</sequence>
<dbReference type="AlphaFoldDB" id="A0AAW9QTD6"/>
<keyword evidence="3" id="KW-0597">Phosphoprotein</keyword>
<comment type="caution">
    <text evidence="11">The sequence shown here is derived from an EMBL/GenBank/DDBJ whole genome shotgun (WGS) entry which is preliminary data.</text>
</comment>
<keyword evidence="7" id="KW-0175">Coiled coil</keyword>
<dbReference type="InterPro" id="IPR004358">
    <property type="entry name" value="Sig_transdc_His_kin-like_C"/>
</dbReference>
<evidence type="ECO:0000259" key="9">
    <source>
        <dbReference type="PROSITE" id="PS50112"/>
    </source>
</evidence>
<dbReference type="NCBIfam" id="TIGR00229">
    <property type="entry name" value="sensory_box"/>
    <property type="match status" value="3"/>
</dbReference>
<dbReference type="PROSITE" id="PS50112">
    <property type="entry name" value="PAS"/>
    <property type="match status" value="1"/>
</dbReference>
<dbReference type="SMART" id="SM00091">
    <property type="entry name" value="PAS"/>
    <property type="match status" value="2"/>
</dbReference>
<keyword evidence="5" id="KW-0418">Kinase</keyword>
<dbReference type="EC" id="2.7.13.3" evidence="2"/>
<evidence type="ECO:0000256" key="5">
    <source>
        <dbReference type="ARBA" id="ARBA00022777"/>
    </source>
</evidence>
<dbReference type="PROSITE" id="PS50109">
    <property type="entry name" value="HIS_KIN"/>
    <property type="match status" value="1"/>
</dbReference>
<organism evidence="11 12">
    <name type="scientific">Pannus brasiliensis CCIBt3594</name>
    <dbReference type="NCBI Taxonomy" id="1427578"/>
    <lineage>
        <taxon>Bacteria</taxon>
        <taxon>Bacillati</taxon>
        <taxon>Cyanobacteriota</taxon>
        <taxon>Cyanophyceae</taxon>
        <taxon>Oscillatoriophycideae</taxon>
        <taxon>Chroococcales</taxon>
        <taxon>Microcystaceae</taxon>
        <taxon>Pannus</taxon>
    </lineage>
</organism>
<dbReference type="PANTHER" id="PTHR43304">
    <property type="entry name" value="PHYTOCHROME-LIKE PROTEIN CPH1"/>
    <property type="match status" value="1"/>
</dbReference>
<evidence type="ECO:0000256" key="1">
    <source>
        <dbReference type="ARBA" id="ARBA00000085"/>
    </source>
</evidence>
<evidence type="ECO:0000313" key="11">
    <source>
        <dbReference type="EMBL" id="MEG3438520.1"/>
    </source>
</evidence>
<feature type="coiled-coil region" evidence="7">
    <location>
        <begin position="1"/>
        <end position="28"/>
    </location>
</feature>
<dbReference type="SMART" id="SM00387">
    <property type="entry name" value="HATPase_c"/>
    <property type="match status" value="1"/>
</dbReference>
<dbReference type="Gene3D" id="3.30.565.10">
    <property type="entry name" value="Histidine kinase-like ATPase, C-terminal domain"/>
    <property type="match status" value="1"/>
</dbReference>
<gene>
    <name evidence="11" type="ORF">V0288_15420</name>
</gene>
<dbReference type="InterPro" id="IPR013655">
    <property type="entry name" value="PAS_fold_3"/>
</dbReference>
<keyword evidence="4" id="KW-0808">Transferase</keyword>
<evidence type="ECO:0000259" key="8">
    <source>
        <dbReference type="PROSITE" id="PS50109"/>
    </source>
</evidence>
<evidence type="ECO:0000256" key="3">
    <source>
        <dbReference type="ARBA" id="ARBA00022553"/>
    </source>
</evidence>
<feature type="domain" description="PAC" evidence="10">
    <location>
        <begin position="358"/>
        <end position="410"/>
    </location>
</feature>
<evidence type="ECO:0000256" key="4">
    <source>
        <dbReference type="ARBA" id="ARBA00022679"/>
    </source>
</evidence>
<dbReference type="SUPFAM" id="SSF55785">
    <property type="entry name" value="PYP-like sensor domain (PAS domain)"/>
    <property type="match status" value="3"/>
</dbReference>
<dbReference type="InterPro" id="IPR035965">
    <property type="entry name" value="PAS-like_dom_sf"/>
</dbReference>
<dbReference type="InterPro" id="IPR001610">
    <property type="entry name" value="PAC"/>
</dbReference>
<dbReference type="SMART" id="SM00086">
    <property type="entry name" value="PAC"/>
    <property type="match status" value="3"/>
</dbReference>
<comment type="catalytic activity">
    <reaction evidence="1">
        <text>ATP + protein L-histidine = ADP + protein N-phospho-L-histidine.</text>
        <dbReference type="EC" id="2.7.13.3"/>
    </reaction>
</comment>
<dbReference type="CDD" id="cd00082">
    <property type="entry name" value="HisKA"/>
    <property type="match status" value="1"/>
</dbReference>
<dbReference type="InterPro" id="IPR000014">
    <property type="entry name" value="PAS"/>
</dbReference>
<dbReference type="PRINTS" id="PR00344">
    <property type="entry name" value="BCTRLSENSOR"/>
</dbReference>
<dbReference type="PANTHER" id="PTHR43304:SF1">
    <property type="entry name" value="PAC DOMAIN-CONTAINING PROTEIN"/>
    <property type="match status" value="1"/>
</dbReference>
<dbReference type="Pfam" id="PF00512">
    <property type="entry name" value="HisKA"/>
    <property type="match status" value="1"/>
</dbReference>
<dbReference type="InterPro" id="IPR005467">
    <property type="entry name" value="His_kinase_dom"/>
</dbReference>
<feature type="domain" description="PAC" evidence="10">
    <location>
        <begin position="102"/>
        <end position="155"/>
    </location>
</feature>
<dbReference type="Gene3D" id="1.10.287.130">
    <property type="match status" value="1"/>
</dbReference>
<dbReference type="Pfam" id="PF02518">
    <property type="entry name" value="HATPase_c"/>
    <property type="match status" value="1"/>
</dbReference>
<dbReference type="PROSITE" id="PS50113">
    <property type="entry name" value="PAC"/>
    <property type="match status" value="3"/>
</dbReference>
<dbReference type="InterPro" id="IPR003594">
    <property type="entry name" value="HATPase_dom"/>
</dbReference>
<evidence type="ECO:0000256" key="7">
    <source>
        <dbReference type="SAM" id="Coils"/>
    </source>
</evidence>
<dbReference type="InterPro" id="IPR000700">
    <property type="entry name" value="PAS-assoc_C"/>
</dbReference>
<dbReference type="SUPFAM" id="SSF55874">
    <property type="entry name" value="ATPase domain of HSP90 chaperone/DNA topoisomerase II/histidine kinase"/>
    <property type="match status" value="1"/>
</dbReference>
<dbReference type="Proteomes" id="UP001328733">
    <property type="component" value="Unassembled WGS sequence"/>
</dbReference>
<dbReference type="SUPFAM" id="SSF47384">
    <property type="entry name" value="Homodimeric domain of signal transducing histidine kinase"/>
    <property type="match status" value="1"/>
</dbReference>
<dbReference type="Pfam" id="PF08447">
    <property type="entry name" value="PAS_3"/>
    <property type="match status" value="2"/>
</dbReference>
<reference evidence="11 12" key="1">
    <citation type="submission" date="2024-01" db="EMBL/GenBank/DDBJ databases">
        <title>Genomic insights into the taxonomy and metabolism of the cyanobacterium Pannus brasiliensis CCIBt3594.</title>
        <authorList>
            <person name="Machado M."/>
            <person name="Botero N.B."/>
            <person name="Andreote A.P.D."/>
            <person name="Feitosa A.M.T."/>
            <person name="Popin R."/>
            <person name="Sivonen K."/>
            <person name="Fiore M.F."/>
        </authorList>
    </citation>
    <scope>NUCLEOTIDE SEQUENCE [LARGE SCALE GENOMIC DNA]</scope>
    <source>
        <strain evidence="11 12">CCIBt3594</strain>
    </source>
</reference>
<evidence type="ECO:0000256" key="2">
    <source>
        <dbReference type="ARBA" id="ARBA00012438"/>
    </source>
</evidence>
<protein>
    <recommendedName>
        <fullName evidence="2">histidine kinase</fullName>
        <ecNumber evidence="2">2.7.13.3</ecNumber>
    </recommendedName>
</protein>
<feature type="domain" description="Histidine kinase" evidence="8">
    <location>
        <begin position="414"/>
        <end position="633"/>
    </location>
</feature>
<dbReference type="InterPro" id="IPR013656">
    <property type="entry name" value="PAS_4"/>
</dbReference>
<dbReference type="InterPro" id="IPR036097">
    <property type="entry name" value="HisK_dim/P_sf"/>
</dbReference>
<dbReference type="Gene3D" id="2.10.70.100">
    <property type="match status" value="2"/>
</dbReference>
<name>A0AAW9QTD6_9CHRO</name>
<dbReference type="RefSeq" id="WP_332866000.1">
    <property type="nucleotide sequence ID" value="NZ_JBAFSM010000030.1"/>
</dbReference>
<dbReference type="InterPro" id="IPR036890">
    <property type="entry name" value="HATPase_C_sf"/>
</dbReference>
<dbReference type="InterPro" id="IPR052162">
    <property type="entry name" value="Sensor_kinase/Photoreceptor"/>
</dbReference>
<dbReference type="InterPro" id="IPR003661">
    <property type="entry name" value="HisK_dim/P_dom"/>
</dbReference>
<dbReference type="GO" id="GO:0000155">
    <property type="term" value="F:phosphorelay sensor kinase activity"/>
    <property type="evidence" value="ECO:0007669"/>
    <property type="project" value="InterPro"/>
</dbReference>
<feature type="domain" description="PAS" evidence="9">
    <location>
        <begin position="283"/>
        <end position="354"/>
    </location>
</feature>
<dbReference type="EMBL" id="JBAFSM010000030">
    <property type="protein sequence ID" value="MEG3438520.1"/>
    <property type="molecule type" value="Genomic_DNA"/>
</dbReference>
<evidence type="ECO:0000259" key="10">
    <source>
        <dbReference type="PROSITE" id="PS50113"/>
    </source>
</evidence>
<dbReference type="Pfam" id="PF08448">
    <property type="entry name" value="PAS_4"/>
    <property type="match status" value="1"/>
</dbReference>
<feature type="domain" description="PAC" evidence="10">
    <location>
        <begin position="229"/>
        <end position="282"/>
    </location>
</feature>
<keyword evidence="6" id="KW-0902">Two-component regulatory system</keyword>
<dbReference type="Gene3D" id="3.30.450.20">
    <property type="entry name" value="PAS domain"/>
    <property type="match status" value="3"/>
</dbReference>
<keyword evidence="12" id="KW-1185">Reference proteome</keyword>
<dbReference type="FunFam" id="3.30.565.10:FF:000006">
    <property type="entry name" value="Sensor histidine kinase WalK"/>
    <property type="match status" value="1"/>
</dbReference>
<dbReference type="CDD" id="cd00130">
    <property type="entry name" value="PAS"/>
    <property type="match status" value="1"/>
</dbReference>
<dbReference type="SMART" id="SM00388">
    <property type="entry name" value="HisKA"/>
    <property type="match status" value="1"/>
</dbReference>
<evidence type="ECO:0000256" key="6">
    <source>
        <dbReference type="ARBA" id="ARBA00023012"/>
    </source>
</evidence>